<dbReference type="Proteomes" id="UP000824248">
    <property type="component" value="Unassembled WGS sequence"/>
</dbReference>
<reference evidence="3" key="1">
    <citation type="journal article" date="2021" name="PeerJ">
        <title>Extensive microbial diversity within the chicken gut microbiome revealed by metagenomics and culture.</title>
        <authorList>
            <person name="Gilroy R."/>
            <person name="Ravi A."/>
            <person name="Getino M."/>
            <person name="Pursley I."/>
            <person name="Horton D.L."/>
            <person name="Alikhan N.F."/>
            <person name="Baker D."/>
            <person name="Gharbi K."/>
            <person name="Hall N."/>
            <person name="Watson M."/>
            <person name="Adriaenssens E.M."/>
            <person name="Foster-Nyarko E."/>
            <person name="Jarju S."/>
            <person name="Secka A."/>
            <person name="Antonio M."/>
            <person name="Oren A."/>
            <person name="Chaudhuri R.R."/>
            <person name="La Ragione R."/>
            <person name="Hildebrand F."/>
            <person name="Pallen M.J."/>
        </authorList>
    </citation>
    <scope>NUCLEOTIDE SEQUENCE</scope>
    <source>
        <strain evidence="3">1193</strain>
    </source>
</reference>
<keyword evidence="1" id="KW-0812">Transmembrane</keyword>
<feature type="domain" description="SSD" evidence="2">
    <location>
        <begin position="364"/>
        <end position="499"/>
    </location>
</feature>
<gene>
    <name evidence="3" type="ORF">H9854_00520</name>
</gene>
<dbReference type="SUPFAM" id="SSF82866">
    <property type="entry name" value="Multidrug efflux transporter AcrB transmembrane domain"/>
    <property type="match status" value="1"/>
</dbReference>
<dbReference type="PRINTS" id="PR00702">
    <property type="entry name" value="ACRIFLAVINRP"/>
</dbReference>
<dbReference type="AlphaFoldDB" id="A0A9D2B4Z9"/>
<dbReference type="EMBL" id="DXFC01000017">
    <property type="protein sequence ID" value="HIX60716.1"/>
    <property type="molecule type" value="Genomic_DNA"/>
</dbReference>
<dbReference type="Gene3D" id="3.30.70.1430">
    <property type="entry name" value="Multidrug efflux transporter AcrB pore domain"/>
    <property type="match status" value="2"/>
</dbReference>
<feature type="transmembrane region" description="Helical" evidence="1">
    <location>
        <begin position="521"/>
        <end position="539"/>
    </location>
</feature>
<reference evidence="3" key="2">
    <citation type="submission" date="2021-04" db="EMBL/GenBank/DDBJ databases">
        <authorList>
            <person name="Gilroy R."/>
        </authorList>
    </citation>
    <scope>NUCLEOTIDE SEQUENCE</scope>
    <source>
        <strain evidence="3">1193</strain>
    </source>
</reference>
<feature type="transmembrane region" description="Helical" evidence="1">
    <location>
        <begin position="343"/>
        <end position="362"/>
    </location>
</feature>
<dbReference type="PANTHER" id="PTHR32063:SF24">
    <property type="entry name" value="CATION EFFLUX SYSTEM (ACRB_ACRD_ACRF FAMILY)"/>
    <property type="match status" value="1"/>
</dbReference>
<dbReference type="Pfam" id="PF00873">
    <property type="entry name" value="ACR_tran"/>
    <property type="match status" value="1"/>
</dbReference>
<comment type="caution">
    <text evidence="3">The sequence shown here is derived from an EMBL/GenBank/DDBJ whole genome shotgun (WGS) entry which is preliminary data.</text>
</comment>
<dbReference type="Gene3D" id="1.20.1640.10">
    <property type="entry name" value="Multidrug efflux transporter AcrB transmembrane domain"/>
    <property type="match status" value="2"/>
</dbReference>
<feature type="transmembrane region" description="Helical" evidence="1">
    <location>
        <begin position="474"/>
        <end position="501"/>
    </location>
</feature>
<dbReference type="PANTHER" id="PTHR32063">
    <property type="match status" value="1"/>
</dbReference>
<dbReference type="Gene3D" id="3.30.70.1320">
    <property type="entry name" value="Multidrug efflux transporter AcrB pore domain like"/>
    <property type="match status" value="1"/>
</dbReference>
<feature type="transmembrane region" description="Helical" evidence="1">
    <location>
        <begin position="369"/>
        <end position="389"/>
    </location>
</feature>
<accession>A0A9D2B4Z9</accession>
<evidence type="ECO:0000313" key="4">
    <source>
        <dbReference type="Proteomes" id="UP000824248"/>
    </source>
</evidence>
<dbReference type="InterPro" id="IPR001036">
    <property type="entry name" value="Acrflvin-R"/>
</dbReference>
<organism evidence="3 4">
    <name type="scientific">Candidatus Halomonas stercoripullorum</name>
    <dbReference type="NCBI Taxonomy" id="2838617"/>
    <lineage>
        <taxon>Bacteria</taxon>
        <taxon>Pseudomonadati</taxon>
        <taxon>Pseudomonadota</taxon>
        <taxon>Gammaproteobacteria</taxon>
        <taxon>Oceanospirillales</taxon>
        <taxon>Halomonadaceae</taxon>
        <taxon>Halomonas</taxon>
    </lineage>
</organism>
<protein>
    <submittedName>
        <fullName evidence="3">Efflux RND transporter permease subunit</fullName>
    </submittedName>
</protein>
<keyword evidence="1" id="KW-1133">Transmembrane helix</keyword>
<dbReference type="GO" id="GO:0042910">
    <property type="term" value="F:xenobiotic transmembrane transporter activity"/>
    <property type="evidence" value="ECO:0007669"/>
    <property type="project" value="TreeGrafter"/>
</dbReference>
<sequence>MNFANFFIKRPIFATVLAIILTLMGVVSMRVLPIEQYPSVVPPTVAVTAQFPGADAETVAQTVAAPLAEAINGVENMLYMTSTSADNGIMSLSVAFDIGTDGDINTINVNNRVQGALSQLPEQVQSQGVTVELRSDSILMLVSLISPQGDYDNVYMQNYATLNILDELRQLDGVGEAEVLGGGEFAMRIWMDPDKLAQYDLTPTEIARAIRAQSTEVPAGTLAGTPQSEPRAFTYTITAGGRLNSADDFRNIFLRTNPDGSSLYLADVARIELGASFYGVNAELNGGTMTPIIINQQPGANALVTAQAVHETMVELEQRFPPGLEYVVPYDTTTFIGASVDTVTTVFVEAFLIVVVILFIFLQNWRFTVIAMSVVPVSVLATFGGFYLFDFSINLLTLFALVLSIGIVVDDAILVVENVERVLSDDDEITVTQATIRAMKEVGGPIIATSLIMAAVFVPVAFLGGFTGQIYQQFALTVAISVAFSALMALTFTPALSAIFIKHKGQNVSESGLRRAINTPLRLFDSLFAGFTAIYMWVVRALVRFWGLALLLTALVSAGSWWLYTSSPSTLVPETDQGVVLAAVQLPDSASLARTEQYMAELSEQIEEIPGVMYVSAVAGYDILSGAVNTARGIMFINMAPWDER</sequence>
<proteinExistence type="predicted"/>
<dbReference type="GO" id="GO:0005886">
    <property type="term" value="C:plasma membrane"/>
    <property type="evidence" value="ECO:0007669"/>
    <property type="project" value="TreeGrafter"/>
</dbReference>
<dbReference type="Gene3D" id="3.30.2090.10">
    <property type="entry name" value="Multidrug efflux transporter AcrB TolC docking domain, DN and DC subdomains"/>
    <property type="match status" value="1"/>
</dbReference>
<feature type="transmembrane region" description="Helical" evidence="1">
    <location>
        <begin position="395"/>
        <end position="416"/>
    </location>
</feature>
<dbReference type="InterPro" id="IPR027463">
    <property type="entry name" value="AcrB_DN_DC_subdom"/>
</dbReference>
<feature type="non-terminal residue" evidence="3">
    <location>
        <position position="645"/>
    </location>
</feature>
<keyword evidence="1" id="KW-0472">Membrane</keyword>
<name>A0A9D2B4Z9_9GAMM</name>
<dbReference type="SUPFAM" id="SSF82714">
    <property type="entry name" value="Multidrug efflux transporter AcrB TolC docking domain, DN and DC subdomains"/>
    <property type="match status" value="1"/>
</dbReference>
<feature type="transmembrane region" description="Helical" evidence="1">
    <location>
        <begin position="545"/>
        <end position="564"/>
    </location>
</feature>
<dbReference type="PROSITE" id="PS50156">
    <property type="entry name" value="SSD"/>
    <property type="match status" value="1"/>
</dbReference>
<evidence type="ECO:0000313" key="3">
    <source>
        <dbReference type="EMBL" id="HIX60716.1"/>
    </source>
</evidence>
<feature type="transmembrane region" description="Helical" evidence="1">
    <location>
        <begin position="446"/>
        <end position="468"/>
    </location>
</feature>
<feature type="transmembrane region" description="Helical" evidence="1">
    <location>
        <begin position="12"/>
        <end position="32"/>
    </location>
</feature>
<dbReference type="InterPro" id="IPR000731">
    <property type="entry name" value="SSD"/>
</dbReference>
<dbReference type="SUPFAM" id="SSF82693">
    <property type="entry name" value="Multidrug efflux transporter AcrB pore domain, PN1, PN2, PC1 and PC2 subdomains"/>
    <property type="match status" value="3"/>
</dbReference>
<evidence type="ECO:0000259" key="2">
    <source>
        <dbReference type="PROSITE" id="PS50156"/>
    </source>
</evidence>
<evidence type="ECO:0000256" key="1">
    <source>
        <dbReference type="SAM" id="Phobius"/>
    </source>
</evidence>